<protein>
    <recommendedName>
        <fullName evidence="1">NADH-quinone oxidoreductase subunit J</fullName>
        <ecNumber evidence="1">7.1.1.-</ecNumber>
    </recommendedName>
</protein>
<reference evidence="4" key="1">
    <citation type="journal article" date="2019" name="Int. J. Syst. Evol. Microbiol.">
        <title>The Global Catalogue of Microorganisms (GCM) 10K type strain sequencing project: providing services to taxonomists for standard genome sequencing and annotation.</title>
        <authorList>
            <consortium name="The Broad Institute Genomics Platform"/>
            <consortium name="The Broad Institute Genome Sequencing Center for Infectious Disease"/>
            <person name="Wu L."/>
            <person name="Ma J."/>
        </authorList>
    </citation>
    <scope>NUCLEOTIDE SEQUENCE [LARGE SCALE GENOMIC DNA]</scope>
    <source>
        <strain evidence="4">CGMCC 1.10698</strain>
    </source>
</reference>
<evidence type="ECO:0000256" key="2">
    <source>
        <dbReference type="SAM" id="MobiDB-lite"/>
    </source>
</evidence>
<feature type="transmembrane region" description="Helical" evidence="1">
    <location>
        <begin position="95"/>
        <end position="114"/>
    </location>
</feature>
<comment type="subcellular location">
    <subcellularLocation>
        <location evidence="1">Cell membrane</location>
        <topology evidence="1">Multi-pass membrane protein</topology>
    </subcellularLocation>
</comment>
<sequence>MIPAILFWFFSVVAVASGAAVFIVNSMARASYALAVSFIAVGAIIVQLHLDYIGVITILMMVMEMAIMAVFMVMYMGMNPALMPMDMTHHKHRSAIIAVAVFVILAGGALFIPWPARIGVPPGDVTASLGQALMGSKMLVMLTISPALFATIVAALVLANPRGRYDRLGDSLTRGGADKGTAPEDPIRGGLGR</sequence>
<gene>
    <name evidence="3" type="ORF">ACFOW9_16370</name>
</gene>
<accession>A0ABV8R7J1</accession>
<dbReference type="RefSeq" id="WP_230068313.1">
    <property type="nucleotide sequence ID" value="NZ_BAABLL010000017.1"/>
</dbReference>
<name>A0ABV8R7J1_9MICC</name>
<proteinExistence type="inferred from homology"/>
<dbReference type="InterPro" id="IPR042106">
    <property type="entry name" value="Nuo/plastoQ_OxRdtase_6_NuoJ"/>
</dbReference>
<evidence type="ECO:0000256" key="1">
    <source>
        <dbReference type="RuleBase" id="RU004429"/>
    </source>
</evidence>
<feature type="transmembrane region" description="Helical" evidence="1">
    <location>
        <begin position="56"/>
        <end position="75"/>
    </location>
</feature>
<dbReference type="EC" id="7.1.1.-" evidence="1"/>
<keyword evidence="4" id="KW-1185">Reference proteome</keyword>
<comment type="caution">
    <text evidence="3">The sequence shown here is derived from an EMBL/GenBank/DDBJ whole genome shotgun (WGS) entry which is preliminary data.</text>
</comment>
<feature type="transmembrane region" description="Helical" evidence="1">
    <location>
        <begin position="31"/>
        <end position="50"/>
    </location>
</feature>
<evidence type="ECO:0000313" key="4">
    <source>
        <dbReference type="Proteomes" id="UP001595773"/>
    </source>
</evidence>
<dbReference type="InterPro" id="IPR001457">
    <property type="entry name" value="NADH_UbQ/plastoQ_OxRdtase_su6"/>
</dbReference>
<comment type="function">
    <text evidence="1">NDH-1 shuttles electrons from NADH, via FMN and iron-sulfur (Fe-S) centers, to quinones in the respiratory chain. Couples the redox reaction to proton translocation (for every two electrons transferred, four hydrogen ions are translocated across the cytoplasmic membrane), and thus conserves the redox energy in a proton gradient.</text>
</comment>
<comment type="similarity">
    <text evidence="1">Belongs to the complex I subunit 6 family.</text>
</comment>
<keyword evidence="1" id="KW-0874">Quinone</keyword>
<keyword evidence="1" id="KW-1133">Transmembrane helix</keyword>
<dbReference type="Proteomes" id="UP001595773">
    <property type="component" value="Unassembled WGS sequence"/>
</dbReference>
<keyword evidence="1" id="KW-0472">Membrane</keyword>
<feature type="region of interest" description="Disordered" evidence="2">
    <location>
        <begin position="169"/>
        <end position="193"/>
    </location>
</feature>
<dbReference type="EMBL" id="JBHSCQ010000024">
    <property type="protein sequence ID" value="MFC4267184.1"/>
    <property type="molecule type" value="Genomic_DNA"/>
</dbReference>
<evidence type="ECO:0000313" key="3">
    <source>
        <dbReference type="EMBL" id="MFC4267184.1"/>
    </source>
</evidence>
<comment type="catalytic activity">
    <reaction evidence="1">
        <text>a quinone + NADH + 5 H(+)(in) = a quinol + NAD(+) + 4 H(+)(out)</text>
        <dbReference type="Rhea" id="RHEA:57888"/>
        <dbReference type="ChEBI" id="CHEBI:15378"/>
        <dbReference type="ChEBI" id="CHEBI:24646"/>
        <dbReference type="ChEBI" id="CHEBI:57540"/>
        <dbReference type="ChEBI" id="CHEBI:57945"/>
        <dbReference type="ChEBI" id="CHEBI:132124"/>
    </reaction>
</comment>
<feature type="transmembrane region" description="Helical" evidence="1">
    <location>
        <begin position="138"/>
        <end position="159"/>
    </location>
</feature>
<dbReference type="Pfam" id="PF00499">
    <property type="entry name" value="Oxidored_q3"/>
    <property type="match status" value="1"/>
</dbReference>
<dbReference type="Gene3D" id="1.20.120.1200">
    <property type="entry name" value="NADH-ubiquinone/plastoquinone oxidoreductase chain 6, subunit NuoJ"/>
    <property type="match status" value="1"/>
</dbReference>
<keyword evidence="1" id="KW-1003">Cell membrane</keyword>
<keyword evidence="1" id="KW-0520">NAD</keyword>
<organism evidence="3 4">
    <name type="scientific">Arthrobacter cryoconiti</name>
    <dbReference type="NCBI Taxonomy" id="748907"/>
    <lineage>
        <taxon>Bacteria</taxon>
        <taxon>Bacillati</taxon>
        <taxon>Actinomycetota</taxon>
        <taxon>Actinomycetes</taxon>
        <taxon>Micrococcales</taxon>
        <taxon>Micrococcaceae</taxon>
        <taxon>Arthrobacter</taxon>
    </lineage>
</organism>
<keyword evidence="1" id="KW-0812">Transmembrane</keyword>
<feature type="transmembrane region" description="Helical" evidence="1">
    <location>
        <begin position="6"/>
        <end position="24"/>
    </location>
</feature>